<keyword evidence="10" id="KW-0539">Nucleus</keyword>
<keyword evidence="9" id="KW-0234">DNA repair</keyword>
<comment type="subcellular location">
    <subcellularLocation>
        <location evidence="3">Nucleus</location>
        <location evidence="3">PML body</location>
    </subcellularLocation>
</comment>
<evidence type="ECO:0000313" key="12">
    <source>
        <dbReference type="EMBL" id="RXW22847.1"/>
    </source>
</evidence>
<comment type="caution">
    <text evidence="12">The sequence shown here is derived from an EMBL/GenBank/DDBJ whole genome shotgun (WGS) entry which is preliminary data.</text>
</comment>
<accession>A0A4Q2DRJ4</accession>
<gene>
    <name evidence="12" type="ORF">EST38_g3013</name>
</gene>
<sequence length="178" mass="19232">MGRDSLYVDLDWPSSTPIDSSQPTSEVRKIKIRIGNTHLESLAGHGDRVRPKQVESISSFLSCQGISGGLAGGDMNAISPSDAQLAGKNGLNDAWIVLQKSRSEAEDAEGGKAQEEDDTLGHTWGYQPLTVFPPGRLDKVLYSGCLKVESMERVGVALMANSSWVSDHYGLFVRVIVN</sequence>
<dbReference type="Proteomes" id="UP000290288">
    <property type="component" value="Unassembled WGS sequence"/>
</dbReference>
<keyword evidence="6" id="KW-0227">DNA damage</keyword>
<keyword evidence="7" id="KW-0378">Hydrolase</keyword>
<dbReference type="AlphaFoldDB" id="A0A4Q2DRJ4"/>
<dbReference type="PANTHER" id="PTHR15822:SF4">
    <property type="entry name" value="TYROSYL-DNA PHOSPHODIESTERASE 2"/>
    <property type="match status" value="1"/>
</dbReference>
<evidence type="ECO:0000256" key="2">
    <source>
        <dbReference type="ARBA" id="ARBA00001946"/>
    </source>
</evidence>
<dbReference type="GO" id="GO:0003697">
    <property type="term" value="F:single-stranded DNA binding"/>
    <property type="evidence" value="ECO:0007669"/>
    <property type="project" value="TreeGrafter"/>
</dbReference>
<dbReference type="InterPro" id="IPR036691">
    <property type="entry name" value="Endo/exonu/phosph_ase_sf"/>
</dbReference>
<dbReference type="Pfam" id="PF03372">
    <property type="entry name" value="Exo_endo_phos"/>
    <property type="match status" value="1"/>
</dbReference>
<dbReference type="GO" id="GO:0006302">
    <property type="term" value="P:double-strand break repair"/>
    <property type="evidence" value="ECO:0007669"/>
    <property type="project" value="TreeGrafter"/>
</dbReference>
<comment type="cofactor">
    <cofactor evidence="2">
        <name>Mg(2+)</name>
        <dbReference type="ChEBI" id="CHEBI:18420"/>
    </cofactor>
</comment>
<dbReference type="GO" id="GO:0070260">
    <property type="term" value="F:5'-tyrosyl-DNA phosphodiesterase activity"/>
    <property type="evidence" value="ECO:0007669"/>
    <property type="project" value="TreeGrafter"/>
</dbReference>
<keyword evidence="13" id="KW-1185">Reference proteome</keyword>
<feature type="domain" description="Endonuclease/exonuclease/phosphatase" evidence="11">
    <location>
        <begin position="72"/>
        <end position="168"/>
    </location>
</feature>
<protein>
    <recommendedName>
        <fullName evidence="11">Endonuclease/exonuclease/phosphatase domain-containing protein</fullName>
    </recommendedName>
</protein>
<evidence type="ECO:0000256" key="6">
    <source>
        <dbReference type="ARBA" id="ARBA00022763"/>
    </source>
</evidence>
<keyword evidence="5" id="KW-0479">Metal-binding</keyword>
<evidence type="ECO:0000256" key="7">
    <source>
        <dbReference type="ARBA" id="ARBA00022801"/>
    </source>
</evidence>
<proteinExistence type="predicted"/>
<keyword evidence="4" id="KW-0540">Nuclease</keyword>
<comment type="cofactor">
    <cofactor evidence="1">
        <name>Mn(2+)</name>
        <dbReference type="ChEBI" id="CHEBI:29035"/>
    </cofactor>
</comment>
<dbReference type="SUPFAM" id="SSF56219">
    <property type="entry name" value="DNase I-like"/>
    <property type="match status" value="1"/>
</dbReference>
<dbReference type="Gene3D" id="3.60.10.10">
    <property type="entry name" value="Endonuclease/exonuclease/phosphatase"/>
    <property type="match status" value="1"/>
</dbReference>
<evidence type="ECO:0000256" key="8">
    <source>
        <dbReference type="ARBA" id="ARBA00022842"/>
    </source>
</evidence>
<dbReference type="OrthoDB" id="9975959at2759"/>
<evidence type="ECO:0000256" key="5">
    <source>
        <dbReference type="ARBA" id="ARBA00022723"/>
    </source>
</evidence>
<evidence type="ECO:0000256" key="4">
    <source>
        <dbReference type="ARBA" id="ARBA00022722"/>
    </source>
</evidence>
<evidence type="ECO:0000313" key="13">
    <source>
        <dbReference type="Proteomes" id="UP000290288"/>
    </source>
</evidence>
<dbReference type="InterPro" id="IPR051547">
    <property type="entry name" value="TDP2-like"/>
</dbReference>
<evidence type="ECO:0000256" key="10">
    <source>
        <dbReference type="ARBA" id="ARBA00023242"/>
    </source>
</evidence>
<reference evidence="12 13" key="1">
    <citation type="submission" date="2019-01" db="EMBL/GenBank/DDBJ databases">
        <title>Draft genome sequence of Psathyrella aberdarensis IHI B618.</title>
        <authorList>
            <person name="Buettner E."/>
            <person name="Kellner H."/>
        </authorList>
    </citation>
    <scope>NUCLEOTIDE SEQUENCE [LARGE SCALE GENOMIC DNA]</scope>
    <source>
        <strain evidence="12 13">IHI B618</strain>
    </source>
</reference>
<dbReference type="EMBL" id="SDEE01000059">
    <property type="protein sequence ID" value="RXW22847.1"/>
    <property type="molecule type" value="Genomic_DNA"/>
</dbReference>
<keyword evidence="8" id="KW-0460">Magnesium</keyword>
<dbReference type="GO" id="GO:0046872">
    <property type="term" value="F:metal ion binding"/>
    <property type="evidence" value="ECO:0007669"/>
    <property type="project" value="UniProtKB-KW"/>
</dbReference>
<evidence type="ECO:0000256" key="9">
    <source>
        <dbReference type="ARBA" id="ARBA00023204"/>
    </source>
</evidence>
<dbReference type="GO" id="GO:0004518">
    <property type="term" value="F:nuclease activity"/>
    <property type="evidence" value="ECO:0007669"/>
    <property type="project" value="UniProtKB-KW"/>
</dbReference>
<dbReference type="GO" id="GO:0005737">
    <property type="term" value="C:cytoplasm"/>
    <property type="evidence" value="ECO:0007669"/>
    <property type="project" value="TreeGrafter"/>
</dbReference>
<dbReference type="InterPro" id="IPR005135">
    <property type="entry name" value="Endo/exonuclease/phosphatase"/>
</dbReference>
<evidence type="ECO:0000259" key="11">
    <source>
        <dbReference type="Pfam" id="PF03372"/>
    </source>
</evidence>
<evidence type="ECO:0000256" key="3">
    <source>
        <dbReference type="ARBA" id="ARBA00004322"/>
    </source>
</evidence>
<name>A0A4Q2DRJ4_9AGAR</name>
<organism evidence="12 13">
    <name type="scientific">Candolleomyces aberdarensis</name>
    <dbReference type="NCBI Taxonomy" id="2316362"/>
    <lineage>
        <taxon>Eukaryota</taxon>
        <taxon>Fungi</taxon>
        <taxon>Dikarya</taxon>
        <taxon>Basidiomycota</taxon>
        <taxon>Agaricomycotina</taxon>
        <taxon>Agaricomycetes</taxon>
        <taxon>Agaricomycetidae</taxon>
        <taxon>Agaricales</taxon>
        <taxon>Agaricineae</taxon>
        <taxon>Psathyrellaceae</taxon>
        <taxon>Candolleomyces</taxon>
    </lineage>
</organism>
<evidence type="ECO:0000256" key="1">
    <source>
        <dbReference type="ARBA" id="ARBA00001936"/>
    </source>
</evidence>
<dbReference type="PANTHER" id="PTHR15822">
    <property type="entry name" value="TRAF AND TNF RECEPTOR-ASSOCIATED PROTEIN"/>
    <property type="match status" value="1"/>
</dbReference>